<dbReference type="Proteomes" id="UP000309215">
    <property type="component" value="Unassembled WGS sequence"/>
</dbReference>
<evidence type="ECO:0000256" key="1">
    <source>
        <dbReference type="SAM" id="Phobius"/>
    </source>
</evidence>
<feature type="transmembrane region" description="Helical" evidence="1">
    <location>
        <begin position="235"/>
        <end position="254"/>
    </location>
</feature>
<keyword evidence="3" id="KW-1185">Reference proteome</keyword>
<reference evidence="2 3" key="1">
    <citation type="submission" date="2019-04" db="EMBL/GenBank/DDBJ databases">
        <authorList>
            <person name="Li Y."/>
            <person name="Wang J."/>
        </authorList>
    </citation>
    <scope>NUCLEOTIDE SEQUENCE [LARGE SCALE GENOMIC DNA]</scope>
    <source>
        <strain evidence="2 3">DSM 14668</strain>
    </source>
</reference>
<keyword evidence="1" id="KW-1133">Transmembrane helix</keyword>
<organism evidence="2 3">
    <name type="scientific">Polyangium fumosum</name>
    <dbReference type="NCBI Taxonomy" id="889272"/>
    <lineage>
        <taxon>Bacteria</taxon>
        <taxon>Pseudomonadati</taxon>
        <taxon>Myxococcota</taxon>
        <taxon>Polyangia</taxon>
        <taxon>Polyangiales</taxon>
        <taxon>Polyangiaceae</taxon>
        <taxon>Polyangium</taxon>
    </lineage>
</organism>
<feature type="transmembrane region" description="Helical" evidence="1">
    <location>
        <begin position="105"/>
        <end position="123"/>
    </location>
</feature>
<comment type="caution">
    <text evidence="2">The sequence shown here is derived from an EMBL/GenBank/DDBJ whole genome shotgun (WGS) entry which is preliminary data.</text>
</comment>
<feature type="transmembrane region" description="Helical" evidence="1">
    <location>
        <begin position="34"/>
        <end position="67"/>
    </location>
</feature>
<gene>
    <name evidence="2" type="ORF">E8A74_36090</name>
</gene>
<keyword evidence="1" id="KW-0812">Transmembrane</keyword>
<dbReference type="EMBL" id="SSMQ01000051">
    <property type="protein sequence ID" value="TKD00003.1"/>
    <property type="molecule type" value="Genomic_DNA"/>
</dbReference>
<feature type="transmembrane region" description="Helical" evidence="1">
    <location>
        <begin position="291"/>
        <end position="310"/>
    </location>
</feature>
<feature type="transmembrane region" description="Helical" evidence="1">
    <location>
        <begin position="202"/>
        <end position="223"/>
    </location>
</feature>
<protein>
    <recommendedName>
        <fullName evidence="4">O-antigen ligase domain-containing protein</fullName>
    </recommendedName>
</protein>
<feature type="transmembrane region" description="Helical" evidence="1">
    <location>
        <begin position="367"/>
        <end position="391"/>
    </location>
</feature>
<evidence type="ECO:0008006" key="4">
    <source>
        <dbReference type="Google" id="ProtNLM"/>
    </source>
</evidence>
<dbReference type="OrthoDB" id="9836792at2"/>
<accession>A0A4U1IZI3</accession>
<keyword evidence="1" id="KW-0472">Membrane</keyword>
<sequence>MRRSAARRAAAFVLLVLLPLATSPFTVDLRPQKTLVLALALPLCAWSAPSLVAALALAAGLVAWLVWPAAPWEILAVAAAPAVFAALAELVAEDRAFVLRLARRAVLAASGLALAGVIGLVPFETGAFRLPYPVLVGTFGNPNHLAAFLLLVLPLCAADRAAATRRADRIEGAIALILGATTILLCRSHLAVLALAAEVLVLVPRAALAAPLAGLALVPLAFTSEGFVRAFEGRLYLLVVHARGLWGKTLLLGVGPDAIAPRFLDWQAEHLAAHPDAAPFWTFPEHPHDDVAALVLAFGLLPAALALLFARKRLRLAPALPRAELRAAWITFALLALGAGLSASPATWIAALLVLACTLRARVPASASFALARAGLACALAWALVAFAQVLSAHHHREALRAATTSRDTHAALHHTRAARVFPFDRGRLLHLEGRLLLEAGRPHEAAAALHEAARLLPHPIVWKALAAAERAAGRPEAAVAAARAWLRYRPGDPEAKAFLVQGR</sequence>
<feature type="transmembrane region" description="Helical" evidence="1">
    <location>
        <begin position="174"/>
        <end position="196"/>
    </location>
</feature>
<proteinExistence type="predicted"/>
<feature type="transmembrane region" description="Helical" evidence="1">
    <location>
        <begin position="330"/>
        <end position="355"/>
    </location>
</feature>
<dbReference type="InterPro" id="IPR011990">
    <property type="entry name" value="TPR-like_helical_dom_sf"/>
</dbReference>
<dbReference type="SUPFAM" id="SSF48452">
    <property type="entry name" value="TPR-like"/>
    <property type="match status" value="1"/>
</dbReference>
<name>A0A4U1IZI3_9BACT</name>
<dbReference type="AlphaFoldDB" id="A0A4U1IZI3"/>
<dbReference type="RefSeq" id="WP_136933637.1">
    <property type="nucleotide sequence ID" value="NZ_SSMQ01000051.1"/>
</dbReference>
<evidence type="ECO:0000313" key="3">
    <source>
        <dbReference type="Proteomes" id="UP000309215"/>
    </source>
</evidence>
<dbReference type="Gene3D" id="1.25.40.10">
    <property type="entry name" value="Tetratricopeptide repeat domain"/>
    <property type="match status" value="1"/>
</dbReference>
<evidence type="ECO:0000313" key="2">
    <source>
        <dbReference type="EMBL" id="TKD00003.1"/>
    </source>
</evidence>